<dbReference type="AlphaFoldDB" id="A0AA35V9X5"/>
<reference evidence="1" key="1">
    <citation type="submission" date="2023-01" db="EMBL/GenBank/DDBJ databases">
        <authorList>
            <person name="Piombo E."/>
        </authorList>
    </citation>
    <scope>NUCLEOTIDE SEQUENCE</scope>
</reference>
<keyword evidence="2" id="KW-1185">Reference proteome</keyword>
<evidence type="ECO:0000313" key="1">
    <source>
        <dbReference type="EMBL" id="CAI6098935.1"/>
    </source>
</evidence>
<comment type="caution">
    <text evidence="1">The sequence shown here is derived from an EMBL/GenBank/DDBJ whole genome shotgun (WGS) entry which is preliminary data.</text>
</comment>
<proteinExistence type="predicted"/>
<protein>
    <submittedName>
        <fullName evidence="1">Uncharacterized protein</fullName>
    </submittedName>
</protein>
<dbReference type="Proteomes" id="UP001160390">
    <property type="component" value="Unassembled WGS sequence"/>
</dbReference>
<organism evidence="1 2">
    <name type="scientific">Clonostachys chloroleuca</name>
    <dbReference type="NCBI Taxonomy" id="1926264"/>
    <lineage>
        <taxon>Eukaryota</taxon>
        <taxon>Fungi</taxon>
        <taxon>Dikarya</taxon>
        <taxon>Ascomycota</taxon>
        <taxon>Pezizomycotina</taxon>
        <taxon>Sordariomycetes</taxon>
        <taxon>Hypocreomycetidae</taxon>
        <taxon>Hypocreales</taxon>
        <taxon>Bionectriaceae</taxon>
        <taxon>Clonostachys</taxon>
    </lineage>
</organism>
<evidence type="ECO:0000313" key="2">
    <source>
        <dbReference type="Proteomes" id="UP001160390"/>
    </source>
</evidence>
<accession>A0AA35V9X5</accession>
<gene>
    <name evidence="1" type="ORF">CCHLO57077_00002937</name>
</gene>
<sequence>MDAYEPVAVGDYDGFSSEKPPKWSIVDMQFSASCTNGTIAQKGLKFSVAGIKGGDTIVNVSFEDDIVSREMAEEVLRGITSRMETLAAPECRRTNSQSSMNLKTS</sequence>
<dbReference type="EMBL" id="CABFNP030001299">
    <property type="protein sequence ID" value="CAI6098935.1"/>
    <property type="molecule type" value="Genomic_DNA"/>
</dbReference>
<name>A0AA35V9X5_9HYPO</name>